<gene>
    <name evidence="2" type="ORF">PMEA_00011175</name>
</gene>
<protein>
    <submittedName>
        <fullName evidence="2">Uncharacterized protein</fullName>
    </submittedName>
</protein>
<reference evidence="2 3" key="1">
    <citation type="submission" date="2022-05" db="EMBL/GenBank/DDBJ databases">
        <authorList>
            <consortium name="Genoscope - CEA"/>
            <person name="William W."/>
        </authorList>
    </citation>
    <scope>NUCLEOTIDE SEQUENCE [LARGE SCALE GENOMIC DNA]</scope>
</reference>
<comment type="caution">
    <text evidence="2">The sequence shown here is derived from an EMBL/GenBank/DDBJ whole genome shotgun (WGS) entry which is preliminary data.</text>
</comment>
<accession>A0AAU9WSE0</accession>
<feature type="compositionally biased region" description="Basic and acidic residues" evidence="1">
    <location>
        <begin position="39"/>
        <end position="60"/>
    </location>
</feature>
<sequence>MTPTPPVGKRRFLIERIVQHQDPAQKTIKRPTYGLSMHVGREVRQKEREDPDLEANERMY</sequence>
<dbReference type="AlphaFoldDB" id="A0AAU9WSE0"/>
<name>A0AAU9WSE0_9CNID</name>
<keyword evidence="3" id="KW-1185">Reference proteome</keyword>
<organism evidence="2 3">
    <name type="scientific">Pocillopora meandrina</name>
    <dbReference type="NCBI Taxonomy" id="46732"/>
    <lineage>
        <taxon>Eukaryota</taxon>
        <taxon>Metazoa</taxon>
        <taxon>Cnidaria</taxon>
        <taxon>Anthozoa</taxon>
        <taxon>Hexacorallia</taxon>
        <taxon>Scleractinia</taxon>
        <taxon>Astrocoeniina</taxon>
        <taxon>Pocilloporidae</taxon>
        <taxon>Pocillopora</taxon>
    </lineage>
</organism>
<dbReference type="Proteomes" id="UP001159428">
    <property type="component" value="Unassembled WGS sequence"/>
</dbReference>
<proteinExistence type="predicted"/>
<evidence type="ECO:0000313" key="3">
    <source>
        <dbReference type="Proteomes" id="UP001159428"/>
    </source>
</evidence>
<evidence type="ECO:0000313" key="2">
    <source>
        <dbReference type="EMBL" id="CAH3124252.1"/>
    </source>
</evidence>
<feature type="region of interest" description="Disordered" evidence="1">
    <location>
        <begin position="22"/>
        <end position="60"/>
    </location>
</feature>
<dbReference type="EMBL" id="CALNXJ010000020">
    <property type="protein sequence ID" value="CAH3124252.1"/>
    <property type="molecule type" value="Genomic_DNA"/>
</dbReference>
<evidence type="ECO:0000256" key="1">
    <source>
        <dbReference type="SAM" id="MobiDB-lite"/>
    </source>
</evidence>